<dbReference type="Gene3D" id="1.10.8.240">
    <property type="entry name" value="CofD-like domain"/>
    <property type="match status" value="1"/>
</dbReference>
<dbReference type="GO" id="GO:0016740">
    <property type="term" value="F:transferase activity"/>
    <property type="evidence" value="ECO:0007669"/>
    <property type="project" value="UniProtKB-KW"/>
</dbReference>
<dbReference type="SUPFAM" id="SSF142338">
    <property type="entry name" value="CofD-like"/>
    <property type="match status" value="1"/>
</dbReference>
<evidence type="ECO:0000256" key="1">
    <source>
        <dbReference type="ARBA" id="ARBA00022679"/>
    </source>
</evidence>
<reference evidence="3" key="1">
    <citation type="submission" date="2023-04" db="EMBL/GenBank/DDBJ databases">
        <title>Genomic diversity of scab-causing Streptomyces spp. in the province of Quebec, Canada.</title>
        <authorList>
            <person name="Biessy A."/>
            <person name="Cadieux M."/>
            <person name="Ciotola M."/>
            <person name="Filion M."/>
        </authorList>
    </citation>
    <scope>NUCLEOTIDE SEQUENCE</scope>
    <source>
        <strain evidence="3">B21-115</strain>
    </source>
</reference>
<evidence type="ECO:0000313" key="4">
    <source>
        <dbReference type="Proteomes" id="UP001310290"/>
    </source>
</evidence>
<keyword evidence="1 3" id="KW-0808">Transferase</keyword>
<dbReference type="PANTHER" id="PTHR43007">
    <property type="entry name" value="2-PHOSPHO-L-LACTATE TRANSFERASE"/>
    <property type="match status" value="1"/>
</dbReference>
<protein>
    <submittedName>
        <fullName evidence="3">2-phospho-L-lactate transferase CofD family protein</fullName>
    </submittedName>
</protein>
<dbReference type="Pfam" id="PF01933">
    <property type="entry name" value="CofD"/>
    <property type="match status" value="1"/>
</dbReference>
<keyword evidence="2" id="KW-0460">Magnesium</keyword>
<name>A0ABU8AZC8_9ACTN</name>
<dbReference type="Proteomes" id="UP001310290">
    <property type="component" value="Unassembled WGS sequence"/>
</dbReference>
<dbReference type="InterPro" id="IPR002882">
    <property type="entry name" value="CofD"/>
</dbReference>
<sequence length="323" mass="34225">MKVVGLGGGIGASRLWKALLAYDTGVDLTLAVNTGDDIWIHGLRICPDLDTVLYALSGRQDPGRGWGVRDETWECMRALTELDAGQWFNLGDRDLAVHLYRTGRLQAGQRLSTVAADLAHAFGIPCRVLPATDAEVTTRVVTGDGRDLHYQEFLVRERADADVLSTYVEGAGAADPAPGLLAHLVAADIVVIGPSNPVASLGPVLGLRGMRETLSAIRAKTVVVTPTVESVPITDRGERGRARSRALLLRAAGFDATPVGVAAFYEDLASAFVLDRADTGHRSAIEELGMRVVTADTLVHRGADPGHLVRALLEAGLTAELGG</sequence>
<dbReference type="PANTHER" id="PTHR43007:SF1">
    <property type="entry name" value="2-PHOSPHO-L-LACTATE TRANSFERASE"/>
    <property type="match status" value="1"/>
</dbReference>
<evidence type="ECO:0000256" key="2">
    <source>
        <dbReference type="ARBA" id="ARBA00022842"/>
    </source>
</evidence>
<dbReference type="EMBL" id="JARULZ010000002">
    <property type="protein sequence ID" value="MEH0638923.1"/>
    <property type="molecule type" value="Genomic_DNA"/>
</dbReference>
<evidence type="ECO:0000313" key="3">
    <source>
        <dbReference type="EMBL" id="MEH0638923.1"/>
    </source>
</evidence>
<keyword evidence="4" id="KW-1185">Reference proteome</keyword>
<dbReference type="RefSeq" id="WP_334661540.1">
    <property type="nucleotide sequence ID" value="NZ_JARULZ010000002.1"/>
</dbReference>
<organism evidence="3 4">
    <name type="scientific">Streptomyces bottropensis</name>
    <dbReference type="NCBI Taxonomy" id="42235"/>
    <lineage>
        <taxon>Bacteria</taxon>
        <taxon>Bacillati</taxon>
        <taxon>Actinomycetota</taxon>
        <taxon>Actinomycetes</taxon>
        <taxon>Kitasatosporales</taxon>
        <taxon>Streptomycetaceae</taxon>
        <taxon>Streptomyces</taxon>
    </lineage>
</organism>
<comment type="caution">
    <text evidence="3">The sequence shown here is derived from an EMBL/GenBank/DDBJ whole genome shotgun (WGS) entry which is preliminary data.</text>
</comment>
<dbReference type="InterPro" id="IPR010115">
    <property type="entry name" value="FbiA/CofD"/>
</dbReference>
<gene>
    <name evidence="3" type="ORF">QBA35_37800</name>
</gene>
<dbReference type="InterPro" id="IPR038136">
    <property type="entry name" value="CofD-like_dom_sf"/>
</dbReference>
<accession>A0ABU8AZC8</accession>
<proteinExistence type="predicted"/>
<dbReference type="Gene3D" id="3.40.50.10680">
    <property type="entry name" value="CofD-like domains"/>
    <property type="match status" value="1"/>
</dbReference>